<comment type="caution">
    <text evidence="2">The sequence shown here is derived from an EMBL/GenBank/DDBJ whole genome shotgun (WGS) entry which is preliminary data.</text>
</comment>
<feature type="compositionally biased region" description="Low complexity" evidence="1">
    <location>
        <begin position="187"/>
        <end position="197"/>
    </location>
</feature>
<keyword evidence="3" id="KW-1185">Reference proteome</keyword>
<organism evidence="2 3">
    <name type="scientific">Eumeta variegata</name>
    <name type="common">Bagworm moth</name>
    <name type="synonym">Eumeta japonica</name>
    <dbReference type="NCBI Taxonomy" id="151549"/>
    <lineage>
        <taxon>Eukaryota</taxon>
        <taxon>Metazoa</taxon>
        <taxon>Ecdysozoa</taxon>
        <taxon>Arthropoda</taxon>
        <taxon>Hexapoda</taxon>
        <taxon>Insecta</taxon>
        <taxon>Pterygota</taxon>
        <taxon>Neoptera</taxon>
        <taxon>Endopterygota</taxon>
        <taxon>Lepidoptera</taxon>
        <taxon>Glossata</taxon>
        <taxon>Ditrysia</taxon>
        <taxon>Tineoidea</taxon>
        <taxon>Psychidae</taxon>
        <taxon>Oiketicinae</taxon>
        <taxon>Eumeta</taxon>
    </lineage>
</organism>
<feature type="region of interest" description="Disordered" evidence="1">
    <location>
        <begin position="109"/>
        <end position="204"/>
    </location>
</feature>
<proteinExistence type="predicted"/>
<sequence>MNSSVTPRGRVVTRLGNGPSELIAPVIRRIITMSGLINLISEGRGRVELQCGLGSIWGTVVNNTVTTFRTDGLTVRACKVTHKLTERIYWSAFPISCIGEEAIGRRAIESGAGPRGRRSDANIKSLPPSGRAVLSERASADATHVSRSVDTPMINKKAVKCERHSRKEGPVPSDLARSRARTGRGGRPALAGPPEGAEPAHSDD</sequence>
<dbReference type="Proteomes" id="UP000299102">
    <property type="component" value="Unassembled WGS sequence"/>
</dbReference>
<gene>
    <name evidence="2" type="ORF">EVAR_18832_1</name>
</gene>
<evidence type="ECO:0000256" key="1">
    <source>
        <dbReference type="SAM" id="MobiDB-lite"/>
    </source>
</evidence>
<dbReference type="AlphaFoldDB" id="A0A4C1UMY5"/>
<name>A0A4C1UMY5_EUMVA</name>
<evidence type="ECO:0000313" key="3">
    <source>
        <dbReference type="Proteomes" id="UP000299102"/>
    </source>
</evidence>
<evidence type="ECO:0000313" key="2">
    <source>
        <dbReference type="EMBL" id="GBP27356.1"/>
    </source>
</evidence>
<reference evidence="2 3" key="1">
    <citation type="journal article" date="2019" name="Commun. Biol.">
        <title>The bagworm genome reveals a unique fibroin gene that provides high tensile strength.</title>
        <authorList>
            <person name="Kono N."/>
            <person name="Nakamura H."/>
            <person name="Ohtoshi R."/>
            <person name="Tomita M."/>
            <person name="Numata K."/>
            <person name="Arakawa K."/>
        </authorList>
    </citation>
    <scope>NUCLEOTIDE SEQUENCE [LARGE SCALE GENOMIC DNA]</scope>
</reference>
<dbReference type="EMBL" id="BGZK01000192">
    <property type="protein sequence ID" value="GBP27356.1"/>
    <property type="molecule type" value="Genomic_DNA"/>
</dbReference>
<feature type="compositionally biased region" description="Basic and acidic residues" evidence="1">
    <location>
        <begin position="159"/>
        <end position="169"/>
    </location>
</feature>
<protein>
    <submittedName>
        <fullName evidence="2">Uncharacterized protein</fullName>
    </submittedName>
</protein>
<accession>A0A4C1UMY5</accession>